<name>A0A264W009_9BACL</name>
<protein>
    <recommendedName>
        <fullName evidence="4">Group-specific protein</fullName>
    </recommendedName>
</protein>
<keyword evidence="1" id="KW-1133">Transmembrane helix</keyword>
<gene>
    <name evidence="2" type="ORF">CF394_14435</name>
</gene>
<evidence type="ECO:0000256" key="1">
    <source>
        <dbReference type="SAM" id="Phobius"/>
    </source>
</evidence>
<dbReference type="RefSeq" id="WP_094944549.1">
    <property type="nucleotide sequence ID" value="NZ_NOKQ01000342.1"/>
</dbReference>
<proteinExistence type="predicted"/>
<keyword evidence="3" id="KW-1185">Reference proteome</keyword>
<evidence type="ECO:0008006" key="4">
    <source>
        <dbReference type="Google" id="ProtNLM"/>
    </source>
</evidence>
<comment type="caution">
    <text evidence="2">The sequence shown here is derived from an EMBL/GenBank/DDBJ whole genome shotgun (WGS) entry which is preliminary data.</text>
</comment>
<evidence type="ECO:0000313" key="3">
    <source>
        <dbReference type="Proteomes" id="UP000217065"/>
    </source>
</evidence>
<sequence length="480" mass="56935">MKPVELTPLNIEHGYVNFLFPFAFHEKKRQELMEELENENFTFFCLDKTELEDAFYGDKIEVRHAELEQYFFPFVEDKLFPSKPNPEAFSRFSRTFEESGELLVDGRCTPFQIHSLDITLCPFGIGLMTIRLEVNENHHLHDFLNFVHHFRVVEAKLEEEKGGIIRANERTYTSTSDYIFEHMIPCLHPFILREHRLPGYFGTLPYFEDERMYSSSFLFATPGQELTDDQIYRLGQLDGVNLKGEPFISSTSPDYIDRYMKRHTHDRSAPFTYTVTSEYTHSTVTVCDPEDMHDELRQFMSTHYYNLLLHYFYRIMLLRLSFEHSNVSWKKDESYVEELIEMISKFSARYYFGEVSVRSTGKEHSKTFVDIFHLDETFREVRDTLNELYRTQENQADKRQNYLLFMLTTFTVVSGIYGMNLVIEDWKGFTDWSKVPGYSFFEWISLIVALTGIGLSFLLILVTLGGTIRKRYRRYKRSQF</sequence>
<feature type="transmembrane region" description="Helical" evidence="1">
    <location>
        <begin position="402"/>
        <end position="423"/>
    </location>
</feature>
<reference evidence="2 3" key="1">
    <citation type="submission" date="2017-07" db="EMBL/GenBank/DDBJ databases">
        <title>Tetzosporium hominis gen.nov. sp.nov.</title>
        <authorList>
            <person name="Tetz G."/>
            <person name="Tetz V."/>
        </authorList>
    </citation>
    <scope>NUCLEOTIDE SEQUENCE [LARGE SCALE GENOMIC DNA]</scope>
    <source>
        <strain evidence="2 3">VT-49</strain>
    </source>
</reference>
<dbReference type="Proteomes" id="UP000217065">
    <property type="component" value="Unassembled WGS sequence"/>
</dbReference>
<evidence type="ECO:0000313" key="2">
    <source>
        <dbReference type="EMBL" id="OZS76883.1"/>
    </source>
</evidence>
<accession>A0A264W009</accession>
<keyword evidence="1" id="KW-0472">Membrane</keyword>
<feature type="transmembrane region" description="Helical" evidence="1">
    <location>
        <begin position="443"/>
        <end position="468"/>
    </location>
</feature>
<dbReference type="AlphaFoldDB" id="A0A264W009"/>
<dbReference type="OrthoDB" id="1947873at2"/>
<organism evidence="2 3">
    <name type="scientific">Tetzosporium hominis</name>
    <dbReference type="NCBI Taxonomy" id="2020506"/>
    <lineage>
        <taxon>Bacteria</taxon>
        <taxon>Bacillati</taxon>
        <taxon>Bacillota</taxon>
        <taxon>Bacilli</taxon>
        <taxon>Bacillales</taxon>
        <taxon>Caryophanaceae</taxon>
        <taxon>Tetzosporium</taxon>
    </lineage>
</organism>
<keyword evidence="1" id="KW-0812">Transmembrane</keyword>
<dbReference type="EMBL" id="NOKQ01000342">
    <property type="protein sequence ID" value="OZS76883.1"/>
    <property type="molecule type" value="Genomic_DNA"/>
</dbReference>